<proteinExistence type="predicted"/>
<accession>A0A553JX33</accession>
<dbReference type="OrthoDB" id="9791280at2"/>
<name>A0A553JX33_9ACTN</name>
<dbReference type="RefSeq" id="WP_143939170.1">
    <property type="nucleotide sequence ID" value="NZ_VKKG01000006.1"/>
</dbReference>
<organism evidence="1 2">
    <name type="scientific">Tessaracoccus rhinocerotis</name>
    <dbReference type="NCBI Taxonomy" id="1689449"/>
    <lineage>
        <taxon>Bacteria</taxon>
        <taxon>Bacillati</taxon>
        <taxon>Actinomycetota</taxon>
        <taxon>Actinomycetes</taxon>
        <taxon>Propionibacteriales</taxon>
        <taxon>Propionibacteriaceae</taxon>
        <taxon>Tessaracoccus</taxon>
    </lineage>
</organism>
<dbReference type="AlphaFoldDB" id="A0A553JX33"/>
<keyword evidence="2" id="KW-1185">Reference proteome</keyword>
<sequence>MTPVTKLYGLAVRSELPLHQSRFLPEQTPVDLEIVMGPQAPRTDQEPPGRVLLHLQVDRQYYTATETDDDYLLRFYSTCDVHISKDLRRAVVRLYPDADPDIAAVLAGGTVLAFVLSMRGEAVLHASAVQVGDAAVAFVGASGMGKSTSATLMCADGAKLITDDLLVLDLAATPPTCALGATELRLRKSAGELSDRFEDAPGRRVTGDARDAIAAQSATTEDLPLRAIIVPAPDRSGRTDAVIEQRDAMTSFLLLSRFPRLLGWEDESILERHFQQLGDLIEKVPVYIARLPWGPPFPDDVAASIRGAVGVG</sequence>
<evidence type="ECO:0008006" key="3">
    <source>
        <dbReference type="Google" id="ProtNLM"/>
    </source>
</evidence>
<dbReference type="SUPFAM" id="SSF53795">
    <property type="entry name" value="PEP carboxykinase-like"/>
    <property type="match status" value="1"/>
</dbReference>
<dbReference type="Gene3D" id="3.40.50.300">
    <property type="entry name" value="P-loop containing nucleotide triphosphate hydrolases"/>
    <property type="match status" value="1"/>
</dbReference>
<protein>
    <recommendedName>
        <fullName evidence="3">Serine kinase</fullName>
    </recommendedName>
</protein>
<comment type="caution">
    <text evidence="1">The sequence shown here is derived from an EMBL/GenBank/DDBJ whole genome shotgun (WGS) entry which is preliminary data.</text>
</comment>
<evidence type="ECO:0000313" key="1">
    <source>
        <dbReference type="EMBL" id="TRY17027.1"/>
    </source>
</evidence>
<reference evidence="1 2" key="1">
    <citation type="submission" date="2019-07" db="EMBL/GenBank/DDBJ databases">
        <authorList>
            <person name="Zhou L.-Y."/>
        </authorList>
    </citation>
    <scope>NUCLEOTIDE SEQUENCE [LARGE SCALE GENOMIC DNA]</scope>
    <source>
        <strain evidence="1 2">YIM 101269</strain>
    </source>
</reference>
<dbReference type="EMBL" id="VKKG01000006">
    <property type="protein sequence ID" value="TRY17027.1"/>
    <property type="molecule type" value="Genomic_DNA"/>
</dbReference>
<dbReference type="InterPro" id="IPR027417">
    <property type="entry name" value="P-loop_NTPase"/>
</dbReference>
<dbReference type="Proteomes" id="UP000317638">
    <property type="component" value="Unassembled WGS sequence"/>
</dbReference>
<evidence type="ECO:0000313" key="2">
    <source>
        <dbReference type="Proteomes" id="UP000317638"/>
    </source>
</evidence>
<gene>
    <name evidence="1" type="ORF">FOJ82_14340</name>
</gene>